<dbReference type="RefSeq" id="WP_006417789.1">
    <property type="nucleotide sequence ID" value="NZ_AENN01000006.1"/>
</dbReference>
<name>E4KMT4_9LACT</name>
<dbReference type="Gene3D" id="3.90.1280.10">
    <property type="entry name" value="HSP33 redox switch-like"/>
    <property type="match status" value="1"/>
</dbReference>
<reference evidence="7 8" key="1">
    <citation type="submission" date="2010-10" db="EMBL/GenBank/DDBJ databases">
        <authorList>
            <person name="Durkin A.S."/>
            <person name="Madupu R."/>
            <person name="Torralba M."/>
            <person name="Gillis M."/>
            <person name="Methe B."/>
            <person name="Sutton G."/>
            <person name="Nelson K.E."/>
        </authorList>
    </citation>
    <scope>NUCLEOTIDE SEQUENCE [LARGE SCALE GENOMIC DNA]</scope>
    <source>
        <strain evidence="7 8">ACS-139-V-Col8</strain>
    </source>
</reference>
<comment type="caution">
    <text evidence="7">The sequence shown here is derived from an EMBL/GenBank/DDBJ whole genome shotgun (WGS) entry which is preliminary data.</text>
</comment>
<evidence type="ECO:0000256" key="4">
    <source>
        <dbReference type="ARBA" id="ARBA00023186"/>
    </source>
</evidence>
<evidence type="ECO:0000256" key="2">
    <source>
        <dbReference type="ARBA" id="ARBA00022833"/>
    </source>
</evidence>
<dbReference type="PANTHER" id="PTHR30111:SF1">
    <property type="entry name" value="33 KDA CHAPERONIN"/>
    <property type="match status" value="1"/>
</dbReference>
<keyword evidence="2 6" id="KW-0862">Zinc</keyword>
<dbReference type="SUPFAM" id="SSF118352">
    <property type="entry name" value="HSP33 redox switch-like"/>
    <property type="match status" value="1"/>
</dbReference>
<keyword evidence="5 6" id="KW-0676">Redox-active center</keyword>
<feature type="disulfide bond" description="Redox-active" evidence="6">
    <location>
        <begin position="271"/>
        <end position="274"/>
    </location>
</feature>
<dbReference type="STRING" id="908337.HMPREF9257_0147"/>
<keyword evidence="3 6" id="KW-1015">Disulfide bond</keyword>
<dbReference type="eggNOG" id="COG1281">
    <property type="taxonomic scope" value="Bacteria"/>
</dbReference>
<sequence>MTDQLMKALAFNQEVRLFVVKATETVEEAHQRHDTWQTATAALGRTLIATSLLAANLKGKDRLNVVVDGQGPLGRIMAEAYNDGRVRGFASQPHVALPLNAAGKIDVAGGVGLPGTLIVKKTIEDSLEPYVGQVPLVSGELGEDFTYYMAVSEQTPSAIGLSVLVAPDESVLAAGGFMIQVLPGASEETITALEDRLQALGRFSDLIDQGKSLEELADILVGAGNYRELDRQALSFHCPCSKGYYRNRLAMIGSQELKTIIAEDHGAEVVCHYCNEVYQFSESDLQAMVAEIEQRSEDLD</sequence>
<evidence type="ECO:0000256" key="6">
    <source>
        <dbReference type="HAMAP-Rule" id="MF_00117"/>
    </source>
</evidence>
<keyword evidence="1 6" id="KW-0963">Cytoplasm</keyword>
<dbReference type="InterPro" id="IPR000397">
    <property type="entry name" value="Heat_shock_Hsp33"/>
</dbReference>
<accession>E4KMT4</accession>
<gene>
    <name evidence="6 7" type="primary">hslO</name>
    <name evidence="7" type="ORF">HMPREF9257_0147</name>
</gene>
<dbReference type="Pfam" id="PF01430">
    <property type="entry name" value="HSP33"/>
    <property type="match status" value="1"/>
</dbReference>
<protein>
    <recommendedName>
        <fullName evidence="6">33 kDa chaperonin</fullName>
    </recommendedName>
    <alternativeName>
        <fullName evidence="6">Heat shock protein 33 homolog</fullName>
        <shortName evidence="6">HSP33</shortName>
    </alternativeName>
</protein>
<dbReference type="GO" id="GO:0051082">
    <property type="term" value="F:unfolded protein binding"/>
    <property type="evidence" value="ECO:0007669"/>
    <property type="project" value="UniProtKB-UniRule"/>
</dbReference>
<dbReference type="InterPro" id="IPR016154">
    <property type="entry name" value="Heat_shock_Hsp33_C"/>
</dbReference>
<dbReference type="InterPro" id="IPR016153">
    <property type="entry name" value="Heat_shock_Hsp33_N"/>
</dbReference>
<comment type="function">
    <text evidence="6">Redox regulated molecular chaperone. Protects both thermally unfolding and oxidatively damaged proteins from irreversible aggregation. Plays an important role in the bacterial defense system toward oxidative stress.</text>
</comment>
<dbReference type="GO" id="GO:0042026">
    <property type="term" value="P:protein refolding"/>
    <property type="evidence" value="ECO:0007669"/>
    <property type="project" value="TreeGrafter"/>
</dbReference>
<evidence type="ECO:0000256" key="5">
    <source>
        <dbReference type="ARBA" id="ARBA00023284"/>
    </source>
</evidence>
<dbReference type="NCBIfam" id="NF001033">
    <property type="entry name" value="PRK00114.1"/>
    <property type="match status" value="1"/>
</dbReference>
<dbReference type="HAMAP" id="MF_00117">
    <property type="entry name" value="HslO"/>
    <property type="match status" value="1"/>
</dbReference>
<evidence type="ECO:0000256" key="1">
    <source>
        <dbReference type="ARBA" id="ARBA00022490"/>
    </source>
</evidence>
<organism evidence="7 8">
    <name type="scientific">Eremococcus coleocola ACS-139-V-Col8</name>
    <dbReference type="NCBI Taxonomy" id="908337"/>
    <lineage>
        <taxon>Bacteria</taxon>
        <taxon>Bacillati</taxon>
        <taxon>Bacillota</taxon>
        <taxon>Bacilli</taxon>
        <taxon>Lactobacillales</taxon>
        <taxon>Aerococcaceae</taxon>
        <taxon>Eremococcus</taxon>
    </lineage>
</organism>
<dbReference type="Proteomes" id="UP000005990">
    <property type="component" value="Unassembled WGS sequence"/>
</dbReference>
<dbReference type="Gene3D" id="3.55.30.10">
    <property type="entry name" value="Hsp33 domain"/>
    <property type="match status" value="1"/>
</dbReference>
<dbReference type="GO" id="GO:0005737">
    <property type="term" value="C:cytoplasm"/>
    <property type="evidence" value="ECO:0007669"/>
    <property type="project" value="UniProtKB-SubCell"/>
</dbReference>
<comment type="subcellular location">
    <subcellularLocation>
        <location evidence="6">Cytoplasm</location>
    </subcellularLocation>
</comment>
<dbReference type="AlphaFoldDB" id="E4KMT4"/>
<evidence type="ECO:0000313" key="7">
    <source>
        <dbReference type="EMBL" id="EFR31657.1"/>
    </source>
</evidence>
<dbReference type="PIRSF" id="PIRSF005261">
    <property type="entry name" value="Heat_shock_Hsp33"/>
    <property type="match status" value="1"/>
</dbReference>
<evidence type="ECO:0000256" key="3">
    <source>
        <dbReference type="ARBA" id="ARBA00023157"/>
    </source>
</evidence>
<evidence type="ECO:0000313" key="8">
    <source>
        <dbReference type="Proteomes" id="UP000005990"/>
    </source>
</evidence>
<dbReference type="PANTHER" id="PTHR30111">
    <property type="entry name" value="33 KDA CHAPERONIN"/>
    <property type="match status" value="1"/>
</dbReference>
<comment type="similarity">
    <text evidence="6">Belongs to the HSP33 family.</text>
</comment>
<dbReference type="CDD" id="cd00498">
    <property type="entry name" value="Hsp33"/>
    <property type="match status" value="1"/>
</dbReference>
<dbReference type="EMBL" id="AENN01000006">
    <property type="protein sequence ID" value="EFR31657.1"/>
    <property type="molecule type" value="Genomic_DNA"/>
</dbReference>
<keyword evidence="8" id="KW-1185">Reference proteome</keyword>
<dbReference type="OrthoDB" id="9776534at2"/>
<comment type="PTM">
    <text evidence="6">Under oxidizing conditions two disulfide bonds are formed involving the reactive cysteines. Under reducing conditions zinc is bound to the reactive cysteines and the protein is inactive.</text>
</comment>
<proteinExistence type="inferred from homology"/>
<keyword evidence="4 6" id="KW-0143">Chaperone</keyword>
<feature type="disulfide bond" description="Redox-active" evidence="6">
    <location>
        <begin position="238"/>
        <end position="240"/>
    </location>
</feature>
<dbReference type="SUPFAM" id="SSF64397">
    <property type="entry name" value="Hsp33 domain"/>
    <property type="match status" value="1"/>
</dbReference>
<dbReference type="GO" id="GO:0044183">
    <property type="term" value="F:protein folding chaperone"/>
    <property type="evidence" value="ECO:0007669"/>
    <property type="project" value="TreeGrafter"/>
</dbReference>